<sequence length="355" mass="38614">MSNMTVVICNYNYGEYLRCAIDSALTQTVGAAQVLVVDDGSTDDSHDIIQSYGERITAIFQENGGQVAAYNRALEQIDSPYVIFLDADDLLYADTVSRVIAAFASGDYVKVQFKLDVVTHEGDKTGVTVPQTTAVADCGKLLRAGWLYPSPPGSGNAYRVAALKRIFPIPVTSDNRHGADFYAIYGIALLGHVCMLDLPLGGYRVHRSAASIANGASGANGSTAQLAFSNSEGPLALARKAALRWSTLRVVAQERLGETLPVAFFDFSTEKAHFADRLYQASLARRWRWFVLESGSYFHTVLANPFWSMRKKLAVSCLTGLCLIPLTSVSDRAVRYIANPLTRAGRVGKLQPDAR</sequence>
<organism evidence="2 3">
    <name type="scientific">Paraburkholderia domus</name>
    <dbReference type="NCBI Taxonomy" id="2793075"/>
    <lineage>
        <taxon>Bacteria</taxon>
        <taxon>Pseudomonadati</taxon>
        <taxon>Pseudomonadota</taxon>
        <taxon>Betaproteobacteria</taxon>
        <taxon>Burkholderiales</taxon>
        <taxon>Burkholderiaceae</taxon>
        <taxon>Paraburkholderia</taxon>
    </lineage>
</organism>
<gene>
    <name evidence="2" type="ORF">R70211_02242</name>
</gene>
<comment type="caution">
    <text evidence="2">The sequence shown here is derived from an EMBL/GenBank/DDBJ whole genome shotgun (WGS) entry which is preliminary data.</text>
</comment>
<dbReference type="EMBL" id="CAJNAS010000005">
    <property type="protein sequence ID" value="CAE6883053.1"/>
    <property type="molecule type" value="Genomic_DNA"/>
</dbReference>
<evidence type="ECO:0000313" key="3">
    <source>
        <dbReference type="Proteomes" id="UP000675121"/>
    </source>
</evidence>
<accession>A0A9N8MPX1</accession>
<dbReference type="Gene3D" id="3.90.550.10">
    <property type="entry name" value="Spore Coat Polysaccharide Biosynthesis Protein SpsA, Chain A"/>
    <property type="match status" value="1"/>
</dbReference>
<dbReference type="InterPro" id="IPR001173">
    <property type="entry name" value="Glyco_trans_2-like"/>
</dbReference>
<dbReference type="SUPFAM" id="SSF53448">
    <property type="entry name" value="Nucleotide-diphospho-sugar transferases"/>
    <property type="match status" value="1"/>
</dbReference>
<dbReference type="Pfam" id="PF00535">
    <property type="entry name" value="Glycos_transf_2"/>
    <property type="match status" value="1"/>
</dbReference>
<dbReference type="AlphaFoldDB" id="A0A9N8MPX1"/>
<evidence type="ECO:0000259" key="1">
    <source>
        <dbReference type="Pfam" id="PF00535"/>
    </source>
</evidence>
<dbReference type="PANTHER" id="PTHR22916:SF3">
    <property type="entry name" value="UDP-GLCNAC:BETAGAL BETA-1,3-N-ACETYLGLUCOSAMINYLTRANSFERASE-LIKE PROTEIN 1"/>
    <property type="match status" value="1"/>
</dbReference>
<dbReference type="InterPro" id="IPR029044">
    <property type="entry name" value="Nucleotide-diphossugar_trans"/>
</dbReference>
<keyword evidence="3" id="KW-1185">Reference proteome</keyword>
<dbReference type="PANTHER" id="PTHR22916">
    <property type="entry name" value="GLYCOSYLTRANSFERASE"/>
    <property type="match status" value="1"/>
</dbReference>
<evidence type="ECO:0000313" key="2">
    <source>
        <dbReference type="EMBL" id="CAE6883053.1"/>
    </source>
</evidence>
<dbReference type="CDD" id="cd00761">
    <property type="entry name" value="Glyco_tranf_GTA_type"/>
    <property type="match status" value="1"/>
</dbReference>
<reference evidence="2" key="1">
    <citation type="submission" date="2021-02" db="EMBL/GenBank/DDBJ databases">
        <authorList>
            <person name="Vanwijnsberghe S."/>
        </authorList>
    </citation>
    <scope>NUCLEOTIDE SEQUENCE</scope>
    <source>
        <strain evidence="2">R-70211</strain>
    </source>
</reference>
<feature type="domain" description="Glycosyltransferase 2-like" evidence="1">
    <location>
        <begin position="5"/>
        <end position="124"/>
    </location>
</feature>
<proteinExistence type="predicted"/>
<name>A0A9N8MPX1_9BURK</name>
<dbReference type="Proteomes" id="UP000675121">
    <property type="component" value="Unassembled WGS sequence"/>
</dbReference>
<protein>
    <recommendedName>
        <fullName evidence="1">Glycosyltransferase 2-like domain-containing protein</fullName>
    </recommendedName>
</protein>
<dbReference type="RefSeq" id="WP_201084830.1">
    <property type="nucleotide sequence ID" value="NZ_CAJNAS010000005.1"/>
</dbReference>
<dbReference type="GO" id="GO:0016758">
    <property type="term" value="F:hexosyltransferase activity"/>
    <property type="evidence" value="ECO:0007669"/>
    <property type="project" value="UniProtKB-ARBA"/>
</dbReference>